<feature type="region of interest" description="Disordered" evidence="1">
    <location>
        <begin position="164"/>
        <end position="222"/>
    </location>
</feature>
<feature type="transmembrane region" description="Helical" evidence="2">
    <location>
        <begin position="30"/>
        <end position="48"/>
    </location>
</feature>
<dbReference type="Proteomes" id="UP001597119">
    <property type="component" value="Unassembled WGS sequence"/>
</dbReference>
<organism evidence="3 4">
    <name type="scientific">Halorientalis brevis</name>
    <dbReference type="NCBI Taxonomy" id="1126241"/>
    <lineage>
        <taxon>Archaea</taxon>
        <taxon>Methanobacteriati</taxon>
        <taxon>Methanobacteriota</taxon>
        <taxon>Stenosarchaea group</taxon>
        <taxon>Halobacteria</taxon>
        <taxon>Halobacteriales</taxon>
        <taxon>Haloarculaceae</taxon>
        <taxon>Halorientalis</taxon>
    </lineage>
</organism>
<reference evidence="3 4" key="1">
    <citation type="journal article" date="2019" name="Int. J. Syst. Evol. Microbiol.">
        <title>The Global Catalogue of Microorganisms (GCM) 10K type strain sequencing project: providing services to taxonomists for standard genome sequencing and annotation.</title>
        <authorList>
            <consortium name="The Broad Institute Genomics Platform"/>
            <consortium name="The Broad Institute Genome Sequencing Center for Infectious Disease"/>
            <person name="Wu L."/>
            <person name="Ma J."/>
        </authorList>
    </citation>
    <scope>NUCLEOTIDE SEQUENCE [LARGE SCALE GENOMIC DNA]</scope>
    <source>
        <strain evidence="3 4">CGMCC 1.12125</strain>
    </source>
</reference>
<dbReference type="AlphaFoldDB" id="A0ABD6C7X8"/>
<keyword evidence="2" id="KW-0472">Membrane</keyword>
<keyword evidence="2" id="KW-1133">Transmembrane helix</keyword>
<name>A0ABD6C7X8_9EURY</name>
<protein>
    <submittedName>
        <fullName evidence="3">Uncharacterized protein</fullName>
    </submittedName>
</protein>
<dbReference type="RefSeq" id="WP_247379827.1">
    <property type="nucleotide sequence ID" value="NZ_JALLGV010000007.1"/>
</dbReference>
<evidence type="ECO:0000313" key="4">
    <source>
        <dbReference type="Proteomes" id="UP001597119"/>
    </source>
</evidence>
<feature type="transmembrane region" description="Helical" evidence="2">
    <location>
        <begin position="68"/>
        <end position="89"/>
    </location>
</feature>
<feature type="compositionally biased region" description="Acidic residues" evidence="1">
    <location>
        <begin position="208"/>
        <end position="222"/>
    </location>
</feature>
<sequence length="222" mass="23313">MTPQVPGLRWLGRALERLMFGSHARLYRQFVRAVVLVTVVLVLANAVVRVGSVDVAPGTVAVLETAGAIAIAAFVVVGTLQLLVLARVLDRESTNVATQAATLEAHAGEVTDTADELATTADELEARADKLESAAETLAETATEADVGQIEGKTQDELAAQASQLRDEAASLRAETADAKAQSEDVKKTTEDVSDELASERERLPGEPDPDAVDEPGDATGE</sequence>
<evidence type="ECO:0000313" key="3">
    <source>
        <dbReference type="EMBL" id="MFD1586397.1"/>
    </source>
</evidence>
<keyword evidence="2" id="KW-0812">Transmembrane</keyword>
<keyword evidence="4" id="KW-1185">Reference proteome</keyword>
<evidence type="ECO:0000256" key="2">
    <source>
        <dbReference type="SAM" id="Phobius"/>
    </source>
</evidence>
<comment type="caution">
    <text evidence="3">The sequence shown here is derived from an EMBL/GenBank/DDBJ whole genome shotgun (WGS) entry which is preliminary data.</text>
</comment>
<proteinExistence type="predicted"/>
<dbReference type="EMBL" id="JBHUDJ010000002">
    <property type="protein sequence ID" value="MFD1586397.1"/>
    <property type="molecule type" value="Genomic_DNA"/>
</dbReference>
<feature type="compositionally biased region" description="Basic and acidic residues" evidence="1">
    <location>
        <begin position="165"/>
        <end position="191"/>
    </location>
</feature>
<accession>A0ABD6C7X8</accession>
<gene>
    <name evidence="3" type="ORF">ACFR9U_05350</name>
</gene>
<evidence type="ECO:0000256" key="1">
    <source>
        <dbReference type="SAM" id="MobiDB-lite"/>
    </source>
</evidence>